<dbReference type="RefSeq" id="WP_379935064.1">
    <property type="nucleotide sequence ID" value="NZ_JBHTHY010000011.1"/>
</dbReference>
<reference evidence="5" key="1">
    <citation type="journal article" date="2019" name="Int. J. Syst. Evol. Microbiol.">
        <title>The Global Catalogue of Microorganisms (GCM) 10K type strain sequencing project: providing services to taxonomists for standard genome sequencing and annotation.</title>
        <authorList>
            <consortium name="The Broad Institute Genomics Platform"/>
            <consortium name="The Broad Institute Genome Sequencing Center for Infectious Disease"/>
            <person name="Wu L."/>
            <person name="Ma J."/>
        </authorList>
    </citation>
    <scope>NUCLEOTIDE SEQUENCE [LARGE SCALE GENOMIC DNA]</scope>
    <source>
        <strain evidence="5">CCUG 61948</strain>
    </source>
</reference>
<evidence type="ECO:0000256" key="1">
    <source>
        <dbReference type="ARBA" id="ARBA00007198"/>
    </source>
</evidence>
<sequence length="158" mass="17875">MISKHDRKLTIYYHSGTSIGEQTLAYANASDKKIHAVDISKTDLTGTQWAELANGLGKNISDLINTDHPDFIKLYGNQNPEMEEHDWLKILEKELHLLKHPIVVFGERYLEIKSAAGFKKYLEPDSAGLKKQPLSKQFTDDDVPDLNNGQSQPERGKE</sequence>
<evidence type="ECO:0000313" key="5">
    <source>
        <dbReference type="Proteomes" id="UP001597012"/>
    </source>
</evidence>
<dbReference type="SUPFAM" id="SSF52833">
    <property type="entry name" value="Thioredoxin-like"/>
    <property type="match status" value="1"/>
</dbReference>
<evidence type="ECO:0000313" key="4">
    <source>
        <dbReference type="EMBL" id="MFD0798353.1"/>
    </source>
</evidence>
<evidence type="ECO:0000256" key="2">
    <source>
        <dbReference type="PROSITE-ProRule" id="PRU01282"/>
    </source>
</evidence>
<dbReference type="InterPro" id="IPR006660">
    <property type="entry name" value="Arsenate_reductase-like"/>
</dbReference>
<accession>A0ABW3B575</accession>
<dbReference type="Gene3D" id="3.40.30.10">
    <property type="entry name" value="Glutaredoxin"/>
    <property type="match status" value="1"/>
</dbReference>
<feature type="region of interest" description="Disordered" evidence="3">
    <location>
        <begin position="130"/>
        <end position="158"/>
    </location>
</feature>
<proteinExistence type="inferred from homology"/>
<dbReference type="Proteomes" id="UP001597012">
    <property type="component" value="Unassembled WGS sequence"/>
</dbReference>
<comment type="caution">
    <text evidence="4">The sequence shown here is derived from an EMBL/GenBank/DDBJ whole genome shotgun (WGS) entry which is preliminary data.</text>
</comment>
<evidence type="ECO:0000256" key="3">
    <source>
        <dbReference type="SAM" id="MobiDB-lite"/>
    </source>
</evidence>
<dbReference type="PROSITE" id="PS51353">
    <property type="entry name" value="ARSC"/>
    <property type="match status" value="1"/>
</dbReference>
<organism evidence="4 5">
    <name type="scientific">Maribacter chungangensis</name>
    <dbReference type="NCBI Taxonomy" id="1069117"/>
    <lineage>
        <taxon>Bacteria</taxon>
        <taxon>Pseudomonadati</taxon>
        <taxon>Bacteroidota</taxon>
        <taxon>Flavobacteriia</taxon>
        <taxon>Flavobacteriales</taxon>
        <taxon>Flavobacteriaceae</taxon>
        <taxon>Maribacter</taxon>
    </lineage>
</organism>
<keyword evidence="5" id="KW-1185">Reference proteome</keyword>
<protein>
    <submittedName>
        <fullName evidence="4">Arsenate reductase family protein</fullName>
    </submittedName>
</protein>
<name>A0ABW3B575_9FLAO</name>
<feature type="compositionally biased region" description="Polar residues" evidence="3">
    <location>
        <begin position="147"/>
        <end position="158"/>
    </location>
</feature>
<comment type="similarity">
    <text evidence="1 2">Belongs to the ArsC family.</text>
</comment>
<dbReference type="InterPro" id="IPR036249">
    <property type="entry name" value="Thioredoxin-like_sf"/>
</dbReference>
<dbReference type="EMBL" id="JBHTHY010000011">
    <property type="protein sequence ID" value="MFD0798353.1"/>
    <property type="molecule type" value="Genomic_DNA"/>
</dbReference>
<gene>
    <name evidence="4" type="ORF">ACFQZJ_12850</name>
</gene>